<feature type="region of interest" description="Disordered" evidence="1">
    <location>
        <begin position="38"/>
        <end position="60"/>
    </location>
</feature>
<feature type="domain" description="Metallo-beta-lactamase" evidence="2">
    <location>
        <begin position="81"/>
        <end position="279"/>
    </location>
</feature>
<dbReference type="InterPro" id="IPR001279">
    <property type="entry name" value="Metallo-B-lactamas"/>
</dbReference>
<evidence type="ECO:0000256" key="1">
    <source>
        <dbReference type="SAM" id="MobiDB-lite"/>
    </source>
</evidence>
<comment type="caution">
    <text evidence="3">The sequence shown here is derived from an EMBL/GenBank/DDBJ whole genome shotgun (WGS) entry which is preliminary data.</text>
</comment>
<evidence type="ECO:0000259" key="2">
    <source>
        <dbReference type="Pfam" id="PF12706"/>
    </source>
</evidence>
<reference evidence="3 4" key="1">
    <citation type="submission" date="2020-08" db="EMBL/GenBank/DDBJ databases">
        <title>Genomic Encyclopedia of Type Strains, Phase IV (KMG-IV): sequencing the most valuable type-strain genomes for metagenomic binning, comparative biology and taxonomic classification.</title>
        <authorList>
            <person name="Goeker M."/>
        </authorList>
    </citation>
    <scope>NUCLEOTIDE SEQUENCE [LARGE SCALE GENOMIC DNA]</scope>
    <source>
        <strain evidence="3 4">DSM 19979</strain>
    </source>
</reference>
<dbReference type="GO" id="GO:0005737">
    <property type="term" value="C:cytoplasm"/>
    <property type="evidence" value="ECO:0007669"/>
    <property type="project" value="TreeGrafter"/>
</dbReference>
<dbReference type="InterPro" id="IPR036866">
    <property type="entry name" value="RibonucZ/Hydroxyglut_hydro"/>
</dbReference>
<dbReference type="Pfam" id="PF12706">
    <property type="entry name" value="Lactamase_B_2"/>
    <property type="match status" value="1"/>
</dbReference>
<organism evidence="3 4">
    <name type="scientific">Roseococcus suduntuyensis</name>
    <dbReference type="NCBI Taxonomy" id="455361"/>
    <lineage>
        <taxon>Bacteria</taxon>
        <taxon>Pseudomonadati</taxon>
        <taxon>Pseudomonadota</taxon>
        <taxon>Alphaproteobacteria</taxon>
        <taxon>Acetobacterales</taxon>
        <taxon>Roseomonadaceae</taxon>
        <taxon>Roseococcus</taxon>
    </lineage>
</organism>
<keyword evidence="4" id="KW-1185">Reference proteome</keyword>
<proteinExistence type="predicted"/>
<dbReference type="EMBL" id="JACIDJ010000009">
    <property type="protein sequence ID" value="MBB3900274.1"/>
    <property type="molecule type" value="Genomic_DNA"/>
</dbReference>
<dbReference type="PANTHER" id="PTHR15032">
    <property type="entry name" value="N-ACYL-PHOSPHATIDYLETHANOLAMINE-HYDROLYZING PHOSPHOLIPASE D"/>
    <property type="match status" value="1"/>
</dbReference>
<evidence type="ECO:0000313" key="4">
    <source>
        <dbReference type="Proteomes" id="UP000553193"/>
    </source>
</evidence>
<dbReference type="PANTHER" id="PTHR15032:SF4">
    <property type="entry name" value="N-ACYL-PHOSPHATIDYLETHANOLAMINE-HYDROLYZING PHOSPHOLIPASE D"/>
    <property type="match status" value="1"/>
</dbReference>
<sequence>MRLGPATRDARGRFLNPDGGQAFQPLGRVLRMLTESRGTPWPRDLRDPPQPPPPTQVPAGQGAFTFLGHSTFLVRLADGTTLLTDPIFSERCSPFTWIGPRRARPPAIALDALPRIDAVLVSHGHYDHMDLPSLRALHARWQPRLITGLGHAEFLARNGVPGAVELDWGQAAPLPGGHRATYVPMRHFSARGIRDRALALWGGFGVKVVDGGRFLFAGDTAAGGHLDAIGAHFGGFGAALIPIGAYEPLWFMQHVHITPEQALEAQRQLRARTAIAMHFGTFKLTQEGIDEPAQRLLAARGAQDFRVPGFGETLVLDLG</sequence>
<dbReference type="Gene3D" id="3.60.15.10">
    <property type="entry name" value="Ribonuclease Z/Hydroxyacylglutathione hydrolase-like"/>
    <property type="match status" value="1"/>
</dbReference>
<dbReference type="AlphaFoldDB" id="A0A840AJI3"/>
<gene>
    <name evidence="3" type="ORF">GGQ83_003750</name>
</gene>
<name>A0A840AJI3_9PROT</name>
<dbReference type="Proteomes" id="UP000553193">
    <property type="component" value="Unassembled WGS sequence"/>
</dbReference>
<protein>
    <submittedName>
        <fullName evidence="3">L-ascorbate metabolism protein UlaG (Beta-lactamase superfamily)</fullName>
    </submittedName>
</protein>
<feature type="region of interest" description="Disordered" evidence="1">
    <location>
        <begin position="1"/>
        <end position="21"/>
    </location>
</feature>
<dbReference type="RefSeq" id="WP_311728718.1">
    <property type="nucleotide sequence ID" value="NZ_JACIDJ010000009.1"/>
</dbReference>
<accession>A0A840AJI3</accession>
<dbReference type="SUPFAM" id="SSF56281">
    <property type="entry name" value="Metallo-hydrolase/oxidoreductase"/>
    <property type="match status" value="1"/>
</dbReference>
<evidence type="ECO:0000313" key="3">
    <source>
        <dbReference type="EMBL" id="MBB3900274.1"/>
    </source>
</evidence>